<feature type="transmembrane region" description="Helical" evidence="7">
    <location>
        <begin position="226"/>
        <end position="245"/>
    </location>
</feature>
<dbReference type="EMBL" id="CP015401">
    <property type="protein sequence ID" value="ANU57873.1"/>
    <property type="molecule type" value="Genomic_DNA"/>
</dbReference>
<keyword evidence="2" id="KW-1003">Cell membrane</keyword>
<evidence type="ECO:0000256" key="7">
    <source>
        <dbReference type="SAM" id="Phobius"/>
    </source>
</evidence>
<keyword evidence="4 7" id="KW-1133">Transmembrane helix</keyword>
<keyword evidence="3 7" id="KW-0812">Transmembrane</keyword>
<evidence type="ECO:0000256" key="1">
    <source>
        <dbReference type="ARBA" id="ARBA00004162"/>
    </source>
</evidence>
<feature type="transmembrane region" description="Helical" evidence="7">
    <location>
        <begin position="296"/>
        <end position="318"/>
    </location>
</feature>
<feature type="domain" description="PspC-related transmembrane region" evidence="9">
    <location>
        <begin position="208"/>
        <end position="353"/>
    </location>
</feature>
<feature type="region of interest" description="Disordered" evidence="6">
    <location>
        <begin position="86"/>
        <end position="114"/>
    </location>
</feature>
<dbReference type="PANTHER" id="PTHR33885:SF3">
    <property type="entry name" value="PHAGE SHOCK PROTEIN C"/>
    <property type="match status" value="1"/>
</dbReference>
<evidence type="ECO:0000256" key="2">
    <source>
        <dbReference type="ARBA" id="ARBA00022475"/>
    </source>
</evidence>
<dbReference type="Pfam" id="PF04024">
    <property type="entry name" value="PspC"/>
    <property type="match status" value="1"/>
</dbReference>
<feature type="transmembrane region" description="Helical" evidence="7">
    <location>
        <begin position="330"/>
        <end position="352"/>
    </location>
</feature>
<dbReference type="Pfam" id="PF22571">
    <property type="entry name" value="LiaI-LiaF-TM_PspC"/>
    <property type="match status" value="1"/>
</dbReference>
<feature type="transmembrane region" description="Helical" evidence="7">
    <location>
        <begin position="252"/>
        <end position="276"/>
    </location>
</feature>
<feature type="compositionally biased region" description="Polar residues" evidence="6">
    <location>
        <begin position="100"/>
        <end position="114"/>
    </location>
</feature>
<accession>A0A1C7GZQ7</accession>
<dbReference type="OrthoDB" id="5772680at2"/>
<name>A0A1C7GZQ7_9BACE</name>
<evidence type="ECO:0000313" key="11">
    <source>
        <dbReference type="Proteomes" id="UP000092631"/>
    </source>
</evidence>
<evidence type="ECO:0000259" key="9">
    <source>
        <dbReference type="Pfam" id="PF22571"/>
    </source>
</evidence>
<comment type="subcellular location">
    <subcellularLocation>
        <location evidence="1">Cell membrane</location>
        <topology evidence="1">Single-pass membrane protein</topology>
    </subcellularLocation>
</comment>
<evidence type="ECO:0000256" key="4">
    <source>
        <dbReference type="ARBA" id="ARBA00022989"/>
    </source>
</evidence>
<dbReference type="PANTHER" id="PTHR33885">
    <property type="entry name" value="PHAGE SHOCK PROTEIN C"/>
    <property type="match status" value="1"/>
</dbReference>
<proteinExistence type="predicted"/>
<evidence type="ECO:0000256" key="6">
    <source>
        <dbReference type="SAM" id="MobiDB-lite"/>
    </source>
</evidence>
<dbReference type="GeneID" id="82187478"/>
<evidence type="ECO:0000259" key="8">
    <source>
        <dbReference type="Pfam" id="PF04024"/>
    </source>
</evidence>
<sequence>MKKTLTINLGGIVYHIDDDAYRLLDNYLSNLKHYFRKQEGAEEIVDDIEMRIAELFAEKVTEGNQVITVSDVEEIIARVGKPEDFGIADEDTDSRKRTEQASSANQSNTQTSAQRRWFRDPDNKLLGGVAAGLAAYFGWDITLVRILMIILVFVPYCPMIILYIIGWLVIPEARTAAEKLSMRGEAVTIENIGKTVTDGFERVADGVNNYVNSGKPRTFLQKIGDVFVSIAAVLFKIFLVALVILCCPVLFVLAVVLVALVFAAIAVTVSGGALLYELLPAIDWMPVASVSPMMTLLGTIAGVALIGIPLGAFLYTILRQLFHWSPMGTGLKWSLLILWILGAVIMVINLSALGWQLPLYGLHCFN</sequence>
<organism evidence="10 11">
    <name type="scientific">Bacteroides caecimuris</name>
    <dbReference type="NCBI Taxonomy" id="1796613"/>
    <lineage>
        <taxon>Bacteria</taxon>
        <taxon>Pseudomonadati</taxon>
        <taxon>Bacteroidota</taxon>
        <taxon>Bacteroidia</taxon>
        <taxon>Bacteroidales</taxon>
        <taxon>Bacteroidaceae</taxon>
        <taxon>Bacteroides</taxon>
    </lineage>
</organism>
<dbReference type="RefSeq" id="WP_065538831.1">
    <property type="nucleotide sequence ID" value="NZ_CAPDLJ010000048.1"/>
</dbReference>
<keyword evidence="11" id="KW-1185">Reference proteome</keyword>
<dbReference type="GO" id="GO:0005886">
    <property type="term" value="C:plasma membrane"/>
    <property type="evidence" value="ECO:0007669"/>
    <property type="project" value="UniProtKB-SubCell"/>
</dbReference>
<dbReference type="AlphaFoldDB" id="A0A1C7GZQ7"/>
<feature type="transmembrane region" description="Helical" evidence="7">
    <location>
        <begin position="146"/>
        <end position="170"/>
    </location>
</feature>
<dbReference type="Proteomes" id="UP000092631">
    <property type="component" value="Chromosome"/>
</dbReference>
<dbReference type="InterPro" id="IPR007168">
    <property type="entry name" value="Phageshock_PspC_N"/>
</dbReference>
<dbReference type="InterPro" id="IPR052027">
    <property type="entry name" value="PspC"/>
</dbReference>
<keyword evidence="5 7" id="KW-0472">Membrane</keyword>
<feature type="domain" description="Phage shock protein PspC N-terminal" evidence="8">
    <location>
        <begin position="115"/>
        <end position="173"/>
    </location>
</feature>
<reference evidence="11" key="1">
    <citation type="submission" date="2016-04" db="EMBL/GenBank/DDBJ databases">
        <title>Complete Genome Sequences of Twelve Strains of a Stable Defined Moderately Diverse Mouse Microbiota 2 (sDMDMm2).</title>
        <authorList>
            <person name="Uchimura Y."/>
            <person name="Wyss M."/>
            <person name="Brugiroux S."/>
            <person name="Limenitakis J.P."/>
            <person name="Stecher B."/>
            <person name="McCoy K.D."/>
            <person name="Macpherson A.J."/>
        </authorList>
    </citation>
    <scope>NUCLEOTIDE SEQUENCE [LARGE SCALE GENOMIC DNA]</scope>
    <source>
        <strain evidence="11">I48</strain>
    </source>
</reference>
<evidence type="ECO:0000256" key="3">
    <source>
        <dbReference type="ARBA" id="ARBA00022692"/>
    </source>
</evidence>
<evidence type="ECO:0000313" key="10">
    <source>
        <dbReference type="EMBL" id="ANU57873.1"/>
    </source>
</evidence>
<dbReference type="KEGG" id="bcae:A4V03_10035"/>
<protein>
    <submittedName>
        <fullName evidence="10">PspC family transcriptional regulator</fullName>
    </submittedName>
</protein>
<evidence type="ECO:0000256" key="5">
    <source>
        <dbReference type="ARBA" id="ARBA00023136"/>
    </source>
</evidence>
<gene>
    <name evidence="10" type="ORF">A4V03_10035</name>
</gene>
<dbReference type="InterPro" id="IPR054321">
    <property type="entry name" value="PspC-rel_TM"/>
</dbReference>